<dbReference type="SUPFAM" id="SSF52540">
    <property type="entry name" value="P-loop containing nucleoside triphosphate hydrolases"/>
    <property type="match status" value="1"/>
</dbReference>
<comment type="caution">
    <text evidence="8">The sequence shown here is derived from an EMBL/GenBank/DDBJ whole genome shotgun (WGS) entry which is preliminary data.</text>
</comment>
<name>A0A1U7LWJ2_NEOID</name>
<dbReference type="PANTHER" id="PTHR45709">
    <property type="entry name" value="LARGE SUBUNIT GTPASE 1 HOMOLOG-RELATED"/>
    <property type="match status" value="1"/>
</dbReference>
<evidence type="ECO:0000313" key="8">
    <source>
        <dbReference type="EMBL" id="OLL26988.1"/>
    </source>
</evidence>
<dbReference type="InterPro" id="IPR043358">
    <property type="entry name" value="GNL1-like"/>
</dbReference>
<organism evidence="8 9">
    <name type="scientific">Neolecta irregularis (strain DAH-3)</name>
    <dbReference type="NCBI Taxonomy" id="1198029"/>
    <lineage>
        <taxon>Eukaryota</taxon>
        <taxon>Fungi</taxon>
        <taxon>Dikarya</taxon>
        <taxon>Ascomycota</taxon>
        <taxon>Taphrinomycotina</taxon>
        <taxon>Neolectales</taxon>
        <taxon>Neolectaceae</taxon>
        <taxon>Neolecta</taxon>
    </lineage>
</organism>
<dbReference type="InterPro" id="IPR027417">
    <property type="entry name" value="P-loop_NTPase"/>
</dbReference>
<dbReference type="AlphaFoldDB" id="A0A1U7LWJ2"/>
<feature type="region of interest" description="Disordered" evidence="6">
    <location>
        <begin position="508"/>
        <end position="528"/>
    </location>
</feature>
<dbReference type="GO" id="GO:0005525">
    <property type="term" value="F:GTP binding"/>
    <property type="evidence" value="ECO:0007669"/>
    <property type="project" value="UniProtKB-KW"/>
</dbReference>
<gene>
    <name evidence="8" type="ORF">NEOLI_000003</name>
</gene>
<evidence type="ECO:0000256" key="2">
    <source>
        <dbReference type="ARBA" id="ARBA00022490"/>
    </source>
</evidence>
<dbReference type="Pfam" id="PF01926">
    <property type="entry name" value="MMR_HSR1"/>
    <property type="match status" value="1"/>
</dbReference>
<dbReference type="GO" id="GO:0000054">
    <property type="term" value="P:ribosomal subunit export from nucleus"/>
    <property type="evidence" value="ECO:0007669"/>
    <property type="project" value="EnsemblFungi"/>
</dbReference>
<dbReference type="InterPro" id="IPR023179">
    <property type="entry name" value="GTP-bd_ortho_bundle_sf"/>
</dbReference>
<dbReference type="CDD" id="cd01857">
    <property type="entry name" value="HSR1_MMR1"/>
    <property type="match status" value="1"/>
</dbReference>
<dbReference type="GO" id="GO:0003924">
    <property type="term" value="F:GTPase activity"/>
    <property type="evidence" value="ECO:0007669"/>
    <property type="project" value="InterPro"/>
</dbReference>
<evidence type="ECO:0000256" key="1">
    <source>
        <dbReference type="ARBA" id="ARBA00004496"/>
    </source>
</evidence>
<evidence type="ECO:0000256" key="6">
    <source>
        <dbReference type="SAM" id="MobiDB-lite"/>
    </source>
</evidence>
<evidence type="ECO:0000256" key="4">
    <source>
        <dbReference type="ARBA" id="ARBA00022801"/>
    </source>
</evidence>
<evidence type="ECO:0000256" key="5">
    <source>
        <dbReference type="ARBA" id="ARBA00023134"/>
    </source>
</evidence>
<keyword evidence="4" id="KW-0378">Hydrolase</keyword>
<dbReference type="EMBL" id="LXFE01000126">
    <property type="protein sequence ID" value="OLL26988.1"/>
    <property type="molecule type" value="Genomic_DNA"/>
</dbReference>
<dbReference type="Proteomes" id="UP000186594">
    <property type="component" value="Unassembled WGS sequence"/>
</dbReference>
<feature type="compositionally biased region" description="Polar residues" evidence="6">
    <location>
        <begin position="512"/>
        <end position="528"/>
    </location>
</feature>
<evidence type="ECO:0000313" key="9">
    <source>
        <dbReference type="Proteomes" id="UP000186594"/>
    </source>
</evidence>
<keyword evidence="2" id="KW-0963">Cytoplasm</keyword>
<dbReference type="InterPro" id="IPR030378">
    <property type="entry name" value="G_CP_dom"/>
</dbReference>
<dbReference type="GO" id="GO:0022625">
    <property type="term" value="C:cytosolic large ribosomal subunit"/>
    <property type="evidence" value="ECO:0007669"/>
    <property type="project" value="EnsemblFungi"/>
</dbReference>
<reference evidence="8 9" key="1">
    <citation type="submission" date="2016-04" db="EMBL/GenBank/DDBJ databases">
        <title>Evolutionary innovation and constraint leading to complex multicellularity in the Ascomycota.</title>
        <authorList>
            <person name="Cisse O."/>
            <person name="Nguyen A."/>
            <person name="Hewitt D.A."/>
            <person name="Jedd G."/>
            <person name="Stajich J.E."/>
        </authorList>
    </citation>
    <scope>NUCLEOTIDE SEQUENCE [LARGE SCALE GENOMIC DNA]</scope>
    <source>
        <strain evidence="8 9">DAH-3</strain>
    </source>
</reference>
<dbReference type="OrthoDB" id="61815at2759"/>
<dbReference type="PROSITE" id="PS51721">
    <property type="entry name" value="G_CP"/>
    <property type="match status" value="1"/>
</dbReference>
<dbReference type="PANTHER" id="PTHR45709:SF2">
    <property type="entry name" value="LARGE SUBUNIT GTPASE 1 HOMOLOG"/>
    <property type="match status" value="1"/>
</dbReference>
<dbReference type="GO" id="GO:0000027">
    <property type="term" value="P:ribosomal large subunit assembly"/>
    <property type="evidence" value="ECO:0007669"/>
    <property type="project" value="EnsemblFungi"/>
</dbReference>
<keyword evidence="9" id="KW-1185">Reference proteome</keyword>
<dbReference type="InterPro" id="IPR006073">
    <property type="entry name" value="GTP-bd"/>
</dbReference>
<keyword evidence="5" id="KW-0342">GTP-binding</keyword>
<dbReference type="STRING" id="1198029.A0A1U7LWJ2"/>
<protein>
    <submittedName>
        <fullName evidence="8">Large subunit GTPase 1</fullName>
    </submittedName>
</protein>
<feature type="domain" description="CP-type G" evidence="7">
    <location>
        <begin position="165"/>
        <end position="371"/>
    </location>
</feature>
<evidence type="ECO:0000259" key="7">
    <source>
        <dbReference type="PROSITE" id="PS51721"/>
    </source>
</evidence>
<dbReference type="Gene3D" id="3.40.50.300">
    <property type="entry name" value="P-loop containing nucleotide triphosphate hydrolases"/>
    <property type="match status" value="1"/>
</dbReference>
<feature type="region of interest" description="Disordered" evidence="6">
    <location>
        <begin position="1"/>
        <end position="34"/>
    </location>
</feature>
<evidence type="ECO:0000256" key="3">
    <source>
        <dbReference type="ARBA" id="ARBA00022741"/>
    </source>
</evidence>
<accession>A0A1U7LWJ2</accession>
<sequence>MVQTKSKSNVGLGRSIMKDRFKDQGGPPKRDDDVKLHATETKNEPNWVKLRSVTQEQALEEFLSTAELAGTEFIAERKNIKVVTNDQMNPYLLTPEQESMQAEKHNKMVQELTIPRRPTWDKNTTPAQLARNERESFLEWRRHLALLQEEHDLLLTPFERNLEVWRQLWRVIERSDLIVQIVDGRNPMLFQSTDLVKYVSEVDSRKCNLLLVNKADMMTLKQRSSWATYFKRMDVRYSFFSAQLAKEQLEKNSEKLGEEIEHLNSGKWNLTKDKSSIEDESTRILTVDELEELFLREAPEPTTPPPLKAEKGKVRIGLVGYPNVGKSSTINALLGAKKVSVSATPGKTKHFQTIHLSPSVILCDCPGLVFPNFASTKAELVVNGILPIDQLRESSGPSALVAKRVPRRYIEAFYGITVYIRPISEGGSGTPTAEELLVSYARARGYTKAGQGNPDESRAARCILKDFVNGKLLYVHPPPDYESSPEEFNAELYDISRLPERKRDAFADEDSTAFSQISSRPPQAQKTKTTGLDNVFFKRKDMGVMIMSRQGGDYAGRAGNAPILSAGGRHLTGRKARTMDAVSKGTTLRELNEEKRHFKMKKGKHRSGWGIPDYV</sequence>
<proteinExistence type="predicted"/>
<dbReference type="Gene3D" id="1.10.1580.10">
    <property type="match status" value="1"/>
</dbReference>
<feature type="compositionally biased region" description="Basic and acidic residues" evidence="6">
    <location>
        <begin position="16"/>
        <end position="34"/>
    </location>
</feature>
<comment type="subcellular location">
    <subcellularLocation>
        <location evidence="1">Cytoplasm</location>
    </subcellularLocation>
</comment>
<dbReference type="OMA" id="VNKADMM"/>
<keyword evidence="3" id="KW-0547">Nucleotide-binding</keyword>